<comment type="caution">
    <text evidence="4">The sequence shown here is derived from an EMBL/GenBank/DDBJ whole genome shotgun (WGS) entry which is preliminary data.</text>
</comment>
<protein>
    <recommendedName>
        <fullName evidence="3">HIT-type domain-containing protein</fullName>
    </recommendedName>
</protein>
<evidence type="ECO:0000256" key="1">
    <source>
        <dbReference type="PROSITE-ProRule" id="PRU00453"/>
    </source>
</evidence>
<evidence type="ECO:0000313" key="4">
    <source>
        <dbReference type="EMBL" id="RCH95690.1"/>
    </source>
</evidence>
<dbReference type="Gene3D" id="3.30.60.190">
    <property type="match status" value="1"/>
</dbReference>
<keyword evidence="1" id="KW-0862">Zinc</keyword>
<reference evidence="4 5" key="1">
    <citation type="journal article" date="2018" name="G3 (Bethesda)">
        <title>Phylogenetic and Phylogenomic Definition of Rhizopus Species.</title>
        <authorList>
            <person name="Gryganskyi A.P."/>
            <person name="Golan J."/>
            <person name="Dolatabadi S."/>
            <person name="Mondo S."/>
            <person name="Robb S."/>
            <person name="Idnurm A."/>
            <person name="Muszewska A."/>
            <person name="Steczkiewicz K."/>
            <person name="Masonjones S."/>
            <person name="Liao H.L."/>
            <person name="Gajdeczka M.T."/>
            <person name="Anike F."/>
            <person name="Vuek A."/>
            <person name="Anishchenko I.M."/>
            <person name="Voigt K."/>
            <person name="de Hoog G.S."/>
            <person name="Smith M.E."/>
            <person name="Heitman J."/>
            <person name="Vilgalys R."/>
            <person name="Stajich J.E."/>
        </authorList>
    </citation>
    <scope>NUCLEOTIDE SEQUENCE [LARGE SCALE GENOMIC DNA]</scope>
    <source>
        <strain evidence="4 5">LSU 92-RS-03</strain>
    </source>
</reference>
<dbReference type="GO" id="GO:0008270">
    <property type="term" value="F:zinc ion binding"/>
    <property type="evidence" value="ECO:0007669"/>
    <property type="project" value="UniProtKB-UniRule"/>
</dbReference>
<dbReference type="EMBL" id="PJQM01002398">
    <property type="protein sequence ID" value="RCH95690.1"/>
    <property type="molecule type" value="Genomic_DNA"/>
</dbReference>
<keyword evidence="1" id="KW-0479">Metal-binding</keyword>
<keyword evidence="1" id="KW-0863">Zinc-finger</keyword>
<dbReference type="PANTHER" id="PTHR15555">
    <property type="entry name" value="ZINC FINGER HIT DOMAIN CONTAINING PROTEIN 2 PROTEIN FON -RELATED"/>
    <property type="match status" value="1"/>
</dbReference>
<proteinExistence type="predicted"/>
<dbReference type="PANTHER" id="PTHR15555:SF0">
    <property type="entry name" value="ZINC FINGER HIT DOMAIN-CONTAINING PROTEIN 2"/>
    <property type="match status" value="1"/>
</dbReference>
<dbReference type="InterPro" id="IPR007529">
    <property type="entry name" value="Znf_HIT"/>
</dbReference>
<dbReference type="Proteomes" id="UP000253551">
    <property type="component" value="Unassembled WGS sequence"/>
</dbReference>
<accession>A0A367K0J2</accession>
<keyword evidence="5" id="KW-1185">Reference proteome</keyword>
<evidence type="ECO:0000313" key="5">
    <source>
        <dbReference type="Proteomes" id="UP000253551"/>
    </source>
</evidence>
<keyword evidence="2" id="KW-0175">Coiled coil</keyword>
<dbReference type="CDD" id="cd23024">
    <property type="entry name" value="zf-HIT_ZNHIT2-3"/>
    <property type="match status" value="1"/>
</dbReference>
<dbReference type="InterPro" id="IPR039646">
    <property type="entry name" value="ZNHIT2"/>
</dbReference>
<dbReference type="OrthoDB" id="18412at2759"/>
<evidence type="ECO:0000259" key="3">
    <source>
        <dbReference type="PROSITE" id="PS51083"/>
    </source>
</evidence>
<dbReference type="STRING" id="4846.A0A367K0J2"/>
<dbReference type="AlphaFoldDB" id="A0A367K0J2"/>
<feature type="domain" description="HIT-type" evidence="3">
    <location>
        <begin position="22"/>
        <end position="55"/>
    </location>
</feature>
<dbReference type="Pfam" id="PF04438">
    <property type="entry name" value="zf-HIT"/>
    <property type="match status" value="1"/>
</dbReference>
<dbReference type="SUPFAM" id="SSF144232">
    <property type="entry name" value="HIT/MYND zinc finger-like"/>
    <property type="match status" value="1"/>
</dbReference>
<gene>
    <name evidence="4" type="ORF">CU098_001672</name>
</gene>
<dbReference type="PROSITE" id="PS51083">
    <property type="entry name" value="ZF_HIT"/>
    <property type="match status" value="1"/>
</dbReference>
<name>A0A367K0J2_RHIST</name>
<feature type="coiled-coil region" evidence="2">
    <location>
        <begin position="71"/>
        <end position="98"/>
    </location>
</feature>
<sequence>MPTLKIIDDQDKALEPVNQTLCEICQKQFSNYVCPRCNLRYCSLTCYKDLKHADCTESFYRESVTAEIQTRELDKNDKNKMLAMLQRLEQENQALDLDDDDHYESMLDRFSQIDIEHTDANVIWDLLSDQERKEFEHVLHNVEKTGDWHAWHLPSYSPWWEASSLIQEQDQSIPGPVLPASLPDFTRLTQPATRSSPHIVWNGLSILATYSYLMRHAMGDLLEDTRDTLCLCEVLSANVLFSNAATCPYEGVEDVVGDVVARIIDWEDKATTRPSFNHIRRYDLKLLLLHDLEVLQKESKRAIFDFWHTMDCISKQTRKKKVISKTWFN</sequence>
<organism evidence="4 5">
    <name type="scientific">Rhizopus stolonifer</name>
    <name type="common">Rhizopus nigricans</name>
    <dbReference type="NCBI Taxonomy" id="4846"/>
    <lineage>
        <taxon>Eukaryota</taxon>
        <taxon>Fungi</taxon>
        <taxon>Fungi incertae sedis</taxon>
        <taxon>Mucoromycota</taxon>
        <taxon>Mucoromycotina</taxon>
        <taxon>Mucoromycetes</taxon>
        <taxon>Mucorales</taxon>
        <taxon>Mucorineae</taxon>
        <taxon>Rhizopodaceae</taxon>
        <taxon>Rhizopus</taxon>
    </lineage>
</organism>
<evidence type="ECO:0000256" key="2">
    <source>
        <dbReference type="SAM" id="Coils"/>
    </source>
</evidence>